<name>A0A2S9IGK7_9GAMM</name>
<evidence type="ECO:0000313" key="3">
    <source>
        <dbReference type="Proteomes" id="UP000239181"/>
    </source>
</evidence>
<dbReference type="Pfam" id="PF10030">
    <property type="entry name" value="DUF2272"/>
    <property type="match status" value="1"/>
</dbReference>
<dbReference type="AlphaFoldDB" id="A0A2S9IGK7"/>
<accession>A0A2S9IGK7</accession>
<comment type="caution">
    <text evidence="2">The sequence shown here is derived from an EMBL/GenBank/DDBJ whole genome shotgun (WGS) entry which is preliminary data.</text>
</comment>
<proteinExistence type="predicted"/>
<dbReference type="InterPro" id="IPR019262">
    <property type="entry name" value="DUF2272"/>
</dbReference>
<protein>
    <recommendedName>
        <fullName evidence="1">DUF2272 domain-containing protein</fullName>
    </recommendedName>
</protein>
<dbReference type="Proteomes" id="UP000239181">
    <property type="component" value="Unassembled WGS sequence"/>
</dbReference>
<evidence type="ECO:0000259" key="1">
    <source>
        <dbReference type="Pfam" id="PF10030"/>
    </source>
</evidence>
<dbReference type="OrthoDB" id="647021at2"/>
<dbReference type="EMBL" id="PDET01000002">
    <property type="protein sequence ID" value="PRD16915.1"/>
    <property type="molecule type" value="Genomic_DNA"/>
</dbReference>
<reference evidence="2 3" key="1">
    <citation type="submission" date="2017-10" db="EMBL/GenBank/DDBJ databases">
        <title>Draft genome of two endophytic bacteria isolated from 'guarana' Paullinia cupana (Mart.) Ducke.</title>
        <authorList>
            <person name="Siqueira K.A."/>
            <person name="Liotti R.G."/>
            <person name="Mendes T.A."/>
            <person name="Soares M.A."/>
        </authorList>
    </citation>
    <scope>NUCLEOTIDE SEQUENCE [LARGE SCALE GENOMIC DNA]</scope>
    <source>
        <strain evidence="2 3">342</strain>
    </source>
</reference>
<feature type="domain" description="DUF2272" evidence="1">
    <location>
        <begin position="41"/>
        <end position="219"/>
    </location>
</feature>
<keyword evidence="3" id="KW-1185">Reference proteome</keyword>
<organism evidence="2 3">
    <name type="scientific">Pantoea coffeiphila</name>
    <dbReference type="NCBI Taxonomy" id="1465635"/>
    <lineage>
        <taxon>Bacteria</taxon>
        <taxon>Pseudomonadati</taxon>
        <taxon>Pseudomonadota</taxon>
        <taxon>Gammaproteobacteria</taxon>
        <taxon>Enterobacterales</taxon>
        <taxon>Erwiniaceae</taxon>
        <taxon>Pantoea</taxon>
    </lineage>
</organism>
<sequence length="222" mass="24844">MRFHFSLVCGGCMTVFIKELLSACDREYSKFRSGTLKEYDAAVYKRVGDYWKAINIDNIDGKTLSKDKHGKFYNPAWSSAFVSFVVKNAGAGDLFNYSSAHCHYIESARKARQNGTKSAYYAVSPDSDIPSPGDIICSGREYASEYSFENAELAYKTDSFYPSHGDVVIYVNREQGYLITIGGNVGNSVKQKKILIDEKGFLVDRVDGNNLLPWLALLKCQL</sequence>
<gene>
    <name evidence="2" type="ORF">CQW29_04410</name>
</gene>
<evidence type="ECO:0000313" key="2">
    <source>
        <dbReference type="EMBL" id="PRD16915.1"/>
    </source>
</evidence>